<accession>A0A6A6U7M9</accession>
<dbReference type="GO" id="GO:0022857">
    <property type="term" value="F:transmembrane transporter activity"/>
    <property type="evidence" value="ECO:0007669"/>
    <property type="project" value="InterPro"/>
</dbReference>
<evidence type="ECO:0000256" key="2">
    <source>
        <dbReference type="ARBA" id="ARBA00022448"/>
    </source>
</evidence>
<dbReference type="Gene3D" id="1.20.1250.20">
    <property type="entry name" value="MFS general substrate transporter like domains"/>
    <property type="match status" value="2"/>
</dbReference>
<feature type="transmembrane region" description="Helical" evidence="7">
    <location>
        <begin position="344"/>
        <end position="365"/>
    </location>
</feature>
<dbReference type="PANTHER" id="PTHR43791">
    <property type="entry name" value="PERMEASE-RELATED"/>
    <property type="match status" value="1"/>
</dbReference>
<evidence type="ECO:0000256" key="3">
    <source>
        <dbReference type="ARBA" id="ARBA00022692"/>
    </source>
</evidence>
<evidence type="ECO:0000256" key="7">
    <source>
        <dbReference type="SAM" id="Phobius"/>
    </source>
</evidence>
<dbReference type="InterPro" id="IPR011701">
    <property type="entry name" value="MFS"/>
</dbReference>
<feature type="transmembrane region" description="Helical" evidence="7">
    <location>
        <begin position="402"/>
        <end position="421"/>
    </location>
</feature>
<keyword evidence="10" id="KW-1185">Reference proteome</keyword>
<evidence type="ECO:0000313" key="9">
    <source>
        <dbReference type="EMBL" id="KAF2668275.1"/>
    </source>
</evidence>
<sequence>MPDLEKADKEFLPGTDIPKSELEKGNLAPDQILKHSHDADAALAAFASYQGQVIEIDEATNKRLLRKIDWNLMPLMCIIYGLNYLDKTTLSYASIMGLSLPQSQGGINLQGSNYNWLGSMFYFGYLAWEWPTNRFLQALPLGKYSAFNIILWGTCLSCFAAVKNFGGAVAVRFFLGVFEAAVTPGFALFTSQWYTKAEQGARTGIWFSFNGVAQIIGGLVAYGIAKGCADGSCALVPWKIIFLVTGLLTVCMGILFLFFMPDNQMNARFLSKEDRILAIERIRVNQQGVGNKHWKLYQLKEALMDPMTWAFFFYALVADIPNGGISNFFSLLIKSFGYTPLQSLLYGTPGGAVEIIALITCGILGDRYKNRILISCSGLIVAILGMALIVGLSANHNGGRLAGYWLTQASPTPFVALLSLISTNIAGYTKKTTVAALYLIGYCAGNIIGPQAFKTGNYRPAEITILVCWSVCLLDLVFIHALCRYRNKRKAAIRAAPGYTKLENQEWLDLTDIENPEFIYSL</sequence>
<gene>
    <name evidence="9" type="ORF">BT63DRAFT_433170</name>
</gene>
<organism evidence="9 10">
    <name type="scientific">Microthyrium microscopicum</name>
    <dbReference type="NCBI Taxonomy" id="703497"/>
    <lineage>
        <taxon>Eukaryota</taxon>
        <taxon>Fungi</taxon>
        <taxon>Dikarya</taxon>
        <taxon>Ascomycota</taxon>
        <taxon>Pezizomycotina</taxon>
        <taxon>Dothideomycetes</taxon>
        <taxon>Dothideomycetes incertae sedis</taxon>
        <taxon>Microthyriales</taxon>
        <taxon>Microthyriaceae</taxon>
        <taxon>Microthyrium</taxon>
    </lineage>
</organism>
<proteinExistence type="inferred from homology"/>
<feature type="transmembrane region" description="Helical" evidence="7">
    <location>
        <begin position="433"/>
        <end position="451"/>
    </location>
</feature>
<feature type="transmembrane region" description="Helical" evidence="7">
    <location>
        <begin position="372"/>
        <end position="390"/>
    </location>
</feature>
<dbReference type="PROSITE" id="PS50850">
    <property type="entry name" value="MFS"/>
    <property type="match status" value="1"/>
</dbReference>
<comment type="subcellular location">
    <subcellularLocation>
        <location evidence="1">Membrane</location>
        <topology evidence="1">Multi-pass membrane protein</topology>
    </subcellularLocation>
</comment>
<evidence type="ECO:0000256" key="1">
    <source>
        <dbReference type="ARBA" id="ARBA00004141"/>
    </source>
</evidence>
<keyword evidence="2" id="KW-0813">Transport</keyword>
<comment type="similarity">
    <text evidence="6">Belongs to the major facilitator superfamily. Allantoate permease family.</text>
</comment>
<dbReference type="Proteomes" id="UP000799302">
    <property type="component" value="Unassembled WGS sequence"/>
</dbReference>
<keyword evidence="3 7" id="KW-0812">Transmembrane</keyword>
<dbReference type="SUPFAM" id="SSF103473">
    <property type="entry name" value="MFS general substrate transporter"/>
    <property type="match status" value="1"/>
</dbReference>
<feature type="transmembrane region" description="Helical" evidence="7">
    <location>
        <begin position="168"/>
        <end position="191"/>
    </location>
</feature>
<name>A0A6A6U7M9_9PEZI</name>
<dbReference type="InterPro" id="IPR036259">
    <property type="entry name" value="MFS_trans_sf"/>
</dbReference>
<evidence type="ECO:0000259" key="8">
    <source>
        <dbReference type="PROSITE" id="PS50850"/>
    </source>
</evidence>
<evidence type="ECO:0000256" key="6">
    <source>
        <dbReference type="ARBA" id="ARBA00037968"/>
    </source>
</evidence>
<reference evidence="9" key="1">
    <citation type="journal article" date="2020" name="Stud. Mycol.">
        <title>101 Dothideomycetes genomes: a test case for predicting lifestyles and emergence of pathogens.</title>
        <authorList>
            <person name="Haridas S."/>
            <person name="Albert R."/>
            <person name="Binder M."/>
            <person name="Bloem J."/>
            <person name="Labutti K."/>
            <person name="Salamov A."/>
            <person name="Andreopoulos B."/>
            <person name="Baker S."/>
            <person name="Barry K."/>
            <person name="Bills G."/>
            <person name="Bluhm B."/>
            <person name="Cannon C."/>
            <person name="Castanera R."/>
            <person name="Culley D."/>
            <person name="Daum C."/>
            <person name="Ezra D."/>
            <person name="Gonzalez J."/>
            <person name="Henrissat B."/>
            <person name="Kuo A."/>
            <person name="Liang C."/>
            <person name="Lipzen A."/>
            <person name="Lutzoni F."/>
            <person name="Magnuson J."/>
            <person name="Mondo S."/>
            <person name="Nolan M."/>
            <person name="Ohm R."/>
            <person name="Pangilinan J."/>
            <person name="Park H.-J."/>
            <person name="Ramirez L."/>
            <person name="Alfaro M."/>
            <person name="Sun H."/>
            <person name="Tritt A."/>
            <person name="Yoshinaga Y."/>
            <person name="Zwiers L.-H."/>
            <person name="Turgeon B."/>
            <person name="Goodwin S."/>
            <person name="Spatafora J."/>
            <person name="Crous P."/>
            <person name="Grigoriev I."/>
        </authorList>
    </citation>
    <scope>NUCLEOTIDE SEQUENCE</scope>
    <source>
        <strain evidence="9">CBS 115976</strain>
    </source>
</reference>
<dbReference type="OrthoDB" id="6730379at2759"/>
<dbReference type="CDD" id="cd17327">
    <property type="entry name" value="MFS_FEN2_like"/>
    <property type="match status" value="1"/>
</dbReference>
<keyword evidence="4 7" id="KW-1133">Transmembrane helix</keyword>
<dbReference type="FunFam" id="1.20.1250.20:FF:000064">
    <property type="entry name" value="MFS allantoate transporter"/>
    <property type="match status" value="1"/>
</dbReference>
<feature type="transmembrane region" description="Helical" evidence="7">
    <location>
        <begin position="236"/>
        <end position="259"/>
    </location>
</feature>
<dbReference type="GO" id="GO:0016020">
    <property type="term" value="C:membrane"/>
    <property type="evidence" value="ECO:0007669"/>
    <property type="project" value="UniProtKB-SubCell"/>
</dbReference>
<evidence type="ECO:0000313" key="10">
    <source>
        <dbReference type="Proteomes" id="UP000799302"/>
    </source>
</evidence>
<dbReference type="InterPro" id="IPR020846">
    <property type="entry name" value="MFS_dom"/>
</dbReference>
<feature type="transmembrane region" description="Helical" evidence="7">
    <location>
        <begin position="463"/>
        <end position="483"/>
    </location>
</feature>
<keyword evidence="5 7" id="KW-0472">Membrane</keyword>
<dbReference type="Pfam" id="PF07690">
    <property type="entry name" value="MFS_1"/>
    <property type="match status" value="1"/>
</dbReference>
<dbReference type="EMBL" id="MU004236">
    <property type="protein sequence ID" value="KAF2668275.1"/>
    <property type="molecule type" value="Genomic_DNA"/>
</dbReference>
<protein>
    <submittedName>
        <fullName evidence="9">Membrane transporter</fullName>
    </submittedName>
</protein>
<feature type="domain" description="Major facilitator superfamily (MFS) profile" evidence="8">
    <location>
        <begin position="72"/>
        <end position="522"/>
    </location>
</feature>
<evidence type="ECO:0000256" key="5">
    <source>
        <dbReference type="ARBA" id="ARBA00023136"/>
    </source>
</evidence>
<evidence type="ECO:0000256" key="4">
    <source>
        <dbReference type="ARBA" id="ARBA00022989"/>
    </source>
</evidence>
<feature type="transmembrane region" description="Helical" evidence="7">
    <location>
        <begin position="203"/>
        <end position="224"/>
    </location>
</feature>
<dbReference type="AlphaFoldDB" id="A0A6A6U7M9"/>
<feature type="transmembrane region" description="Helical" evidence="7">
    <location>
        <begin position="309"/>
        <end position="332"/>
    </location>
</feature>
<dbReference type="PANTHER" id="PTHR43791:SF1">
    <property type="entry name" value="ALLANTOATE PERMEASE"/>
    <property type="match status" value="1"/>
</dbReference>